<dbReference type="InterPro" id="IPR001478">
    <property type="entry name" value="PDZ"/>
</dbReference>
<gene>
    <name evidence="2" type="ORF">JKA74_16635</name>
</gene>
<dbReference type="SUPFAM" id="SSF55486">
    <property type="entry name" value="Metalloproteases ('zincins'), catalytic domain"/>
    <property type="match status" value="1"/>
</dbReference>
<name>A0A934X1N3_9BACT</name>
<organism evidence="2 3">
    <name type="scientific">Marivirga aurantiaca</name>
    <dbReference type="NCBI Taxonomy" id="2802615"/>
    <lineage>
        <taxon>Bacteria</taxon>
        <taxon>Pseudomonadati</taxon>
        <taxon>Bacteroidota</taxon>
        <taxon>Cytophagia</taxon>
        <taxon>Cytophagales</taxon>
        <taxon>Marivirgaceae</taxon>
        <taxon>Marivirga</taxon>
    </lineage>
</organism>
<dbReference type="Gene3D" id="2.60.40.3650">
    <property type="match status" value="1"/>
</dbReference>
<dbReference type="InterPro" id="IPR007963">
    <property type="entry name" value="Peptidase_M61_catalytic"/>
</dbReference>
<dbReference type="Pfam" id="PF05299">
    <property type="entry name" value="Peptidase_M61"/>
    <property type="match status" value="1"/>
</dbReference>
<protein>
    <submittedName>
        <fullName evidence="2">M61 family metallopeptidase</fullName>
    </submittedName>
</protein>
<comment type="caution">
    <text evidence="2">The sequence shown here is derived from an EMBL/GenBank/DDBJ whole genome shotgun (WGS) entry which is preliminary data.</text>
</comment>
<dbReference type="InterPro" id="IPR040756">
    <property type="entry name" value="Peptidase_M61_N"/>
</dbReference>
<dbReference type="RefSeq" id="WP_201432362.1">
    <property type="nucleotide sequence ID" value="NZ_JAEQBW010000010.1"/>
</dbReference>
<keyword evidence="3" id="KW-1185">Reference proteome</keyword>
<dbReference type="Pfam" id="PF17899">
    <property type="entry name" value="Peptidase_M61_N"/>
    <property type="match status" value="1"/>
</dbReference>
<dbReference type="PROSITE" id="PS50106">
    <property type="entry name" value="PDZ"/>
    <property type="match status" value="1"/>
</dbReference>
<dbReference type="SUPFAM" id="SSF50156">
    <property type="entry name" value="PDZ domain-like"/>
    <property type="match status" value="1"/>
</dbReference>
<evidence type="ECO:0000313" key="2">
    <source>
        <dbReference type="EMBL" id="MBK6266675.1"/>
    </source>
</evidence>
<sequence length="573" mass="67133">MPYYHLSQKYPHSEFLQVEVTFTEIARNSLSVSARLPTWRPGRYQLGNFAKNIRNFIARDEKGNTLDTLKQSPHHWKILLNESRTVKISYEYFTSEIDGGSTYVDEEQWYLNFINCMIYLENQLEVKCEIELAVPNEWEIAAGLAQKGKTLFANTFYQLVDSPVIASQVLKKLQYNVNGIDFNLWFKGDIQLTYQDKILSDFEKFTQEQINTMGDFESDSYHFLFQIPDQKAYHGVEHLNSTCIVLGPAKEFNNEEFYDNFLGISSHELFHYWNIIRIRPEEMFPYNFTRENYFSTGYVAEGVTTYYGDLFLVRSGVKTIEWYQEELNKLLKRHFDNFGRHNYSVANSSMDLWIDGYEAGTPDRKVSIYVKGAIIALLLDLQIMIESKGEKSLDDVMRYLWSNYYKKNKGYSPADYLKVAELVLGDDLSSYKIDFIEGTVPVEGKLAELLPEFGFELIEKYPENSLAKRIGLKYTENQEGFAINRIAPGSVAEKVFRRGDIIISIDNKDIKNLEMQHILDLDKFTIHFMRNGKMKKTEIHQQVDEKYFAYYELKKLTTLTEKQMMLRRKWLKA</sequence>
<evidence type="ECO:0000259" key="1">
    <source>
        <dbReference type="PROSITE" id="PS50106"/>
    </source>
</evidence>
<evidence type="ECO:0000313" key="3">
    <source>
        <dbReference type="Proteomes" id="UP000611723"/>
    </source>
</evidence>
<dbReference type="InterPro" id="IPR036034">
    <property type="entry name" value="PDZ_sf"/>
</dbReference>
<dbReference type="Proteomes" id="UP000611723">
    <property type="component" value="Unassembled WGS sequence"/>
</dbReference>
<dbReference type="SMART" id="SM00228">
    <property type="entry name" value="PDZ"/>
    <property type="match status" value="1"/>
</dbReference>
<dbReference type="InterPro" id="IPR024191">
    <property type="entry name" value="Peptidase_M61"/>
</dbReference>
<dbReference type="InterPro" id="IPR027268">
    <property type="entry name" value="Peptidase_M4/M1_CTD_sf"/>
</dbReference>
<dbReference type="Pfam" id="PF00595">
    <property type="entry name" value="PDZ"/>
    <property type="match status" value="1"/>
</dbReference>
<dbReference type="Gene3D" id="1.10.390.10">
    <property type="entry name" value="Neutral Protease Domain 2"/>
    <property type="match status" value="1"/>
</dbReference>
<accession>A0A934X1N3</accession>
<dbReference type="AlphaFoldDB" id="A0A934X1N3"/>
<proteinExistence type="predicted"/>
<dbReference type="PIRSF" id="PIRSF016493">
    <property type="entry name" value="Glycyl_aminpptds"/>
    <property type="match status" value="1"/>
</dbReference>
<feature type="domain" description="PDZ" evidence="1">
    <location>
        <begin position="458"/>
        <end position="521"/>
    </location>
</feature>
<dbReference type="Gene3D" id="2.30.42.10">
    <property type="match status" value="1"/>
</dbReference>
<reference evidence="2" key="1">
    <citation type="submission" date="2021-01" db="EMBL/GenBank/DDBJ databases">
        <title>Marivirga aurantiaca sp. nov., isolated from intertidal surface sediments.</title>
        <authorList>
            <person name="Zhang M."/>
        </authorList>
    </citation>
    <scope>NUCLEOTIDE SEQUENCE</scope>
    <source>
        <strain evidence="2">S37H4</strain>
    </source>
</reference>
<dbReference type="EMBL" id="JAEQBW010000010">
    <property type="protein sequence ID" value="MBK6266675.1"/>
    <property type="molecule type" value="Genomic_DNA"/>
</dbReference>